<dbReference type="AlphaFoldDB" id="A0A9X2KMQ8"/>
<keyword evidence="2" id="KW-1185">Reference proteome</keyword>
<evidence type="ECO:0000313" key="2">
    <source>
        <dbReference type="Proteomes" id="UP001139451"/>
    </source>
</evidence>
<organism evidence="1 2">
    <name type="scientific">Sphingomonas tagetis</name>
    <dbReference type="NCBI Taxonomy" id="2949092"/>
    <lineage>
        <taxon>Bacteria</taxon>
        <taxon>Pseudomonadati</taxon>
        <taxon>Pseudomonadota</taxon>
        <taxon>Alphaproteobacteria</taxon>
        <taxon>Sphingomonadales</taxon>
        <taxon>Sphingomonadaceae</taxon>
        <taxon>Sphingomonas</taxon>
    </lineage>
</organism>
<dbReference type="EMBL" id="JAMLDX010000014">
    <property type="protein sequence ID" value="MCP3732055.1"/>
    <property type="molecule type" value="Genomic_DNA"/>
</dbReference>
<name>A0A9X2KMQ8_9SPHN</name>
<accession>A0A9X2KMQ8</accession>
<dbReference type="Proteomes" id="UP001139451">
    <property type="component" value="Unassembled WGS sequence"/>
</dbReference>
<proteinExistence type="predicted"/>
<gene>
    <name evidence="1" type="ORF">M9978_16645</name>
</gene>
<comment type="caution">
    <text evidence="1">The sequence shown here is derived from an EMBL/GenBank/DDBJ whole genome shotgun (WGS) entry which is preliminary data.</text>
</comment>
<protein>
    <submittedName>
        <fullName evidence="1">Uncharacterized protein</fullName>
    </submittedName>
</protein>
<reference evidence="1" key="1">
    <citation type="submission" date="2022-05" db="EMBL/GenBank/DDBJ databases">
        <title>Sphingomonas sp. strain MG17 Genome sequencing and assembly.</title>
        <authorList>
            <person name="Kim I."/>
        </authorList>
    </citation>
    <scope>NUCLEOTIDE SEQUENCE</scope>
    <source>
        <strain evidence="1">MG17</strain>
    </source>
</reference>
<evidence type="ECO:0000313" key="1">
    <source>
        <dbReference type="EMBL" id="MCP3732055.1"/>
    </source>
</evidence>
<sequence length="76" mass="8060">MNDDALVALVESTAREVAGNFVTGDPMAPFTLIQAASAILVTTMPPKLAAKMMRDLAELAAETIEERFMPPAGRPS</sequence>
<dbReference type="RefSeq" id="WP_254295164.1">
    <property type="nucleotide sequence ID" value="NZ_JAMLDX010000014.1"/>
</dbReference>